<keyword evidence="8" id="KW-1185">Reference proteome</keyword>
<proteinExistence type="predicted"/>
<dbReference type="Pfam" id="PF06781">
    <property type="entry name" value="CrgA"/>
    <property type="match status" value="1"/>
</dbReference>
<dbReference type="OrthoDB" id="2943217at2"/>
<keyword evidence="1" id="KW-1003">Cell membrane</keyword>
<name>A0A081LCV5_9BACI</name>
<dbReference type="InterPro" id="IPR055338">
    <property type="entry name" value="YqfX-like"/>
</dbReference>
<feature type="region of interest" description="Disordered" evidence="5">
    <location>
        <begin position="1"/>
        <end position="59"/>
    </location>
</feature>
<feature type="transmembrane region" description="Helical" evidence="6">
    <location>
        <begin position="60"/>
        <end position="86"/>
    </location>
</feature>
<comment type="caution">
    <text evidence="7">The sequence shown here is derived from an EMBL/GenBank/DDBJ whole genome shotgun (WGS) entry which is preliminary data.</text>
</comment>
<dbReference type="AlphaFoldDB" id="A0A081LCV5"/>
<keyword evidence="2 6" id="KW-0812">Transmembrane</keyword>
<gene>
    <name evidence="7" type="ORF">BA70_15460</name>
</gene>
<evidence type="ECO:0000256" key="1">
    <source>
        <dbReference type="ARBA" id="ARBA00022475"/>
    </source>
</evidence>
<evidence type="ECO:0000256" key="4">
    <source>
        <dbReference type="ARBA" id="ARBA00023136"/>
    </source>
</evidence>
<dbReference type="PANTHER" id="PTHR40040">
    <property type="entry name" value="SMALL HYDROPHOBIC PROTEIN-RELATED"/>
    <property type="match status" value="1"/>
</dbReference>
<evidence type="ECO:0000256" key="3">
    <source>
        <dbReference type="ARBA" id="ARBA00022989"/>
    </source>
</evidence>
<dbReference type="GeneID" id="66363814"/>
<feature type="compositionally biased region" description="Basic and acidic residues" evidence="5">
    <location>
        <begin position="39"/>
        <end position="56"/>
    </location>
</feature>
<dbReference type="eggNOG" id="COG4709">
    <property type="taxonomic scope" value="Bacteria"/>
</dbReference>
<reference evidence="7 8" key="1">
    <citation type="submission" date="2012-09" db="EMBL/GenBank/DDBJ databases">
        <title>Genome Sequence of Bacillus sp. DW5-4.</title>
        <authorList>
            <person name="Lai Q."/>
            <person name="Liu Y."/>
            <person name="Shao Z."/>
        </authorList>
    </citation>
    <scope>NUCLEOTIDE SEQUENCE [LARGE SCALE GENOMIC DNA]</scope>
    <source>
        <strain evidence="7 8">DW5-4</strain>
    </source>
</reference>
<dbReference type="RefSeq" id="WP_008342359.1">
    <property type="nucleotide sequence ID" value="NZ_JALPZN010000017.1"/>
</dbReference>
<keyword evidence="4 6" id="KW-0472">Membrane</keyword>
<dbReference type="EMBL" id="JOTP01000005">
    <property type="protein sequence ID" value="KEP27081.1"/>
    <property type="molecule type" value="Genomic_DNA"/>
</dbReference>
<feature type="compositionally biased region" description="Basic and acidic residues" evidence="5">
    <location>
        <begin position="1"/>
        <end position="20"/>
    </location>
</feature>
<evidence type="ECO:0000256" key="2">
    <source>
        <dbReference type="ARBA" id="ARBA00022692"/>
    </source>
</evidence>
<evidence type="ECO:0008006" key="9">
    <source>
        <dbReference type="Google" id="ProtNLM"/>
    </source>
</evidence>
<evidence type="ECO:0000313" key="8">
    <source>
        <dbReference type="Proteomes" id="UP000028091"/>
    </source>
</evidence>
<dbReference type="InterPro" id="IPR009619">
    <property type="entry name" value="CrgA"/>
</dbReference>
<protein>
    <recommendedName>
        <fullName evidence="9">YqfX</fullName>
    </recommendedName>
</protein>
<keyword evidence="3 6" id="KW-1133">Transmembrane helix</keyword>
<sequence length="120" mass="13238">MERDEDFRRNDREIDTHFSNDDGYLEETAAEIAEPYQASRDREDRRERDHVGDDSGSKGIGYTALAIAIISLFVLPVLLGVAAIVVGYIARRKGAHALGAWSIGIGIVSVILGIFITPFF</sequence>
<feature type="transmembrane region" description="Helical" evidence="6">
    <location>
        <begin position="98"/>
        <end position="119"/>
    </location>
</feature>
<dbReference type="PANTHER" id="PTHR40040:SF1">
    <property type="entry name" value="MEMBRANE PROTEIN"/>
    <property type="match status" value="1"/>
</dbReference>
<evidence type="ECO:0000256" key="6">
    <source>
        <dbReference type="SAM" id="Phobius"/>
    </source>
</evidence>
<evidence type="ECO:0000313" key="7">
    <source>
        <dbReference type="EMBL" id="KEP27081.1"/>
    </source>
</evidence>
<accession>A0A081LCV5</accession>
<evidence type="ECO:0000256" key="5">
    <source>
        <dbReference type="SAM" id="MobiDB-lite"/>
    </source>
</evidence>
<organism evidence="7 8">
    <name type="scientific">Bacillus zhangzhouensis</name>
    <dbReference type="NCBI Taxonomy" id="1178540"/>
    <lineage>
        <taxon>Bacteria</taxon>
        <taxon>Bacillati</taxon>
        <taxon>Bacillota</taxon>
        <taxon>Bacilli</taxon>
        <taxon>Bacillales</taxon>
        <taxon>Bacillaceae</taxon>
        <taxon>Bacillus</taxon>
    </lineage>
</organism>
<dbReference type="Proteomes" id="UP000028091">
    <property type="component" value="Unassembled WGS sequence"/>
</dbReference>